<proteinExistence type="predicted"/>
<gene>
    <name evidence="3" type="ORF">OI18_09270</name>
</gene>
<dbReference type="CDD" id="cd05379">
    <property type="entry name" value="CAP_bacterial"/>
    <property type="match status" value="1"/>
</dbReference>
<dbReference type="Pfam" id="PF00188">
    <property type="entry name" value="CAP"/>
    <property type="match status" value="1"/>
</dbReference>
<dbReference type="SUPFAM" id="SSF55797">
    <property type="entry name" value="PR-1-like"/>
    <property type="match status" value="1"/>
</dbReference>
<evidence type="ECO:0000313" key="4">
    <source>
        <dbReference type="Proteomes" id="UP000031408"/>
    </source>
</evidence>
<dbReference type="AlphaFoldDB" id="A0A0C1LI81"/>
<dbReference type="PROSITE" id="PS51257">
    <property type="entry name" value="PROKAR_LIPOPROTEIN"/>
    <property type="match status" value="1"/>
</dbReference>
<name>A0A0C1LI81_9BACT</name>
<keyword evidence="4" id="KW-1185">Reference proteome</keyword>
<dbReference type="Gene3D" id="3.40.33.10">
    <property type="entry name" value="CAP"/>
    <property type="match status" value="1"/>
</dbReference>
<sequence length="162" mass="17416">MKLVIAVLLISIAVFSCKSKPPATAKPAVKEKTSSMSTLESGILAEVNKYRKSKGLGPLAANSVIETEAAMHSQAMASKRIAFGHDGYNTRISRISNRLGGVSASAENVAYGNMTAKEVVQSWLKSAPHRKNIEGRYNLTGIGVSRDNRGVVFYTQLFALKS</sequence>
<dbReference type="RefSeq" id="WP_039139224.1">
    <property type="nucleotide sequence ID" value="NZ_JSVC01000009.1"/>
</dbReference>
<dbReference type="PANTHER" id="PTHR31157:SF1">
    <property type="entry name" value="SCP DOMAIN-CONTAINING PROTEIN"/>
    <property type="match status" value="1"/>
</dbReference>
<accession>A0A0C1LI81</accession>
<dbReference type="PANTHER" id="PTHR31157">
    <property type="entry name" value="SCP DOMAIN-CONTAINING PROTEIN"/>
    <property type="match status" value="1"/>
</dbReference>
<keyword evidence="1" id="KW-0732">Signal</keyword>
<dbReference type="Proteomes" id="UP000031408">
    <property type="component" value="Unassembled WGS sequence"/>
</dbReference>
<organism evidence="3 4">
    <name type="scientific">Flavihumibacter solisilvae</name>
    <dbReference type="NCBI Taxonomy" id="1349421"/>
    <lineage>
        <taxon>Bacteria</taxon>
        <taxon>Pseudomonadati</taxon>
        <taxon>Bacteroidota</taxon>
        <taxon>Chitinophagia</taxon>
        <taxon>Chitinophagales</taxon>
        <taxon>Chitinophagaceae</taxon>
        <taxon>Flavihumibacter</taxon>
    </lineage>
</organism>
<protein>
    <recommendedName>
        <fullName evidence="2">SCP domain-containing protein</fullName>
    </recommendedName>
</protein>
<feature type="chain" id="PRO_5002135489" description="SCP domain-containing protein" evidence="1">
    <location>
        <begin position="26"/>
        <end position="162"/>
    </location>
</feature>
<dbReference type="InterPro" id="IPR014044">
    <property type="entry name" value="CAP_dom"/>
</dbReference>
<comment type="caution">
    <text evidence="3">The sequence shown here is derived from an EMBL/GenBank/DDBJ whole genome shotgun (WGS) entry which is preliminary data.</text>
</comment>
<evidence type="ECO:0000256" key="1">
    <source>
        <dbReference type="SAM" id="SignalP"/>
    </source>
</evidence>
<dbReference type="InterPro" id="IPR035940">
    <property type="entry name" value="CAP_sf"/>
</dbReference>
<evidence type="ECO:0000313" key="3">
    <source>
        <dbReference type="EMBL" id="KIC95058.1"/>
    </source>
</evidence>
<dbReference type="EMBL" id="JSVC01000009">
    <property type="protein sequence ID" value="KIC95058.1"/>
    <property type="molecule type" value="Genomic_DNA"/>
</dbReference>
<feature type="signal peptide" evidence="1">
    <location>
        <begin position="1"/>
        <end position="25"/>
    </location>
</feature>
<dbReference type="STRING" id="1349421.OI18_09270"/>
<reference evidence="3 4" key="1">
    <citation type="submission" date="2014-11" db="EMBL/GenBank/DDBJ databases">
        <title>Genome sequence of Flavihumibacter solisilvae 3-3.</title>
        <authorList>
            <person name="Zhou G."/>
            <person name="Li M."/>
            <person name="Wang G."/>
        </authorList>
    </citation>
    <scope>NUCLEOTIDE SEQUENCE [LARGE SCALE GENOMIC DNA]</scope>
    <source>
        <strain evidence="3 4">3-3</strain>
    </source>
</reference>
<evidence type="ECO:0000259" key="2">
    <source>
        <dbReference type="Pfam" id="PF00188"/>
    </source>
</evidence>
<feature type="domain" description="SCP" evidence="2">
    <location>
        <begin position="44"/>
        <end position="158"/>
    </location>
</feature>